<dbReference type="KEGG" id="nwl:NWFMUON74_39880"/>
<evidence type="ECO:0008006" key="3">
    <source>
        <dbReference type="Google" id="ProtNLM"/>
    </source>
</evidence>
<organism evidence="1 2">
    <name type="scientific">Nocardia wallacei</name>
    <dbReference type="NCBI Taxonomy" id="480035"/>
    <lineage>
        <taxon>Bacteria</taxon>
        <taxon>Bacillati</taxon>
        <taxon>Actinomycetota</taxon>
        <taxon>Actinomycetes</taxon>
        <taxon>Mycobacteriales</taxon>
        <taxon>Nocardiaceae</taxon>
        <taxon>Nocardia</taxon>
    </lineage>
</organism>
<sequence length="90" mass="9348">MHAARWWLGQKLVQLIKARGGTVIGLVSTQAKAAIAQRIGAADVVVSTGGGFVERALTSPVERGCTPCSTVAGRPPSARRWACCVGTARC</sequence>
<accession>A0A7G1KNV2</accession>
<evidence type="ECO:0000313" key="1">
    <source>
        <dbReference type="EMBL" id="BCK56216.1"/>
    </source>
</evidence>
<evidence type="ECO:0000313" key="2">
    <source>
        <dbReference type="Proteomes" id="UP000516173"/>
    </source>
</evidence>
<keyword evidence="2" id="KW-1185">Reference proteome</keyword>
<dbReference type="EMBL" id="AP023396">
    <property type="protein sequence ID" value="BCK56216.1"/>
    <property type="molecule type" value="Genomic_DNA"/>
</dbReference>
<proteinExistence type="predicted"/>
<dbReference type="Proteomes" id="UP000516173">
    <property type="component" value="Chromosome"/>
</dbReference>
<name>A0A7G1KNV2_9NOCA</name>
<dbReference type="Gene3D" id="3.40.50.720">
    <property type="entry name" value="NAD(P)-binding Rossmann-like Domain"/>
    <property type="match status" value="1"/>
</dbReference>
<dbReference type="SUPFAM" id="SSF51735">
    <property type="entry name" value="NAD(P)-binding Rossmann-fold domains"/>
    <property type="match status" value="1"/>
</dbReference>
<protein>
    <recommendedName>
        <fullName evidence="3">Alcohol dehydrogenase-like C-terminal domain-containing protein</fullName>
    </recommendedName>
</protein>
<dbReference type="InterPro" id="IPR036291">
    <property type="entry name" value="NAD(P)-bd_dom_sf"/>
</dbReference>
<reference evidence="1 2" key="1">
    <citation type="submission" date="2020-08" db="EMBL/GenBank/DDBJ databases">
        <title>Genome Sequencing of Nocardia wallacei strain FMUON74 and assembly.</title>
        <authorList>
            <person name="Toyokawa M."/>
            <person name="Uesaka K."/>
        </authorList>
    </citation>
    <scope>NUCLEOTIDE SEQUENCE [LARGE SCALE GENOMIC DNA]</scope>
    <source>
        <strain evidence="1 2">FMUON74</strain>
    </source>
</reference>
<dbReference type="AlphaFoldDB" id="A0A7G1KNV2"/>
<gene>
    <name evidence="1" type="ORF">NWFMUON74_39880</name>
</gene>